<accession>A0A067MT69</accession>
<dbReference type="InParanoid" id="A0A067MT69"/>
<feature type="non-terminal residue" evidence="1">
    <location>
        <position position="160"/>
    </location>
</feature>
<organism evidence="1 2">
    <name type="scientific">Botryobasidium botryosum (strain FD-172 SS1)</name>
    <dbReference type="NCBI Taxonomy" id="930990"/>
    <lineage>
        <taxon>Eukaryota</taxon>
        <taxon>Fungi</taxon>
        <taxon>Dikarya</taxon>
        <taxon>Basidiomycota</taxon>
        <taxon>Agaricomycotina</taxon>
        <taxon>Agaricomycetes</taxon>
        <taxon>Cantharellales</taxon>
        <taxon>Botryobasidiaceae</taxon>
        <taxon>Botryobasidium</taxon>
    </lineage>
</organism>
<dbReference type="OrthoDB" id="3231351at2759"/>
<dbReference type="Proteomes" id="UP000027195">
    <property type="component" value="Unassembled WGS sequence"/>
</dbReference>
<gene>
    <name evidence="1" type="ORF">BOTBODRAFT_90064</name>
</gene>
<evidence type="ECO:0000313" key="2">
    <source>
        <dbReference type="Proteomes" id="UP000027195"/>
    </source>
</evidence>
<dbReference type="EMBL" id="KL198034">
    <property type="protein sequence ID" value="KDQ15067.1"/>
    <property type="molecule type" value="Genomic_DNA"/>
</dbReference>
<dbReference type="AlphaFoldDB" id="A0A067MT69"/>
<name>A0A067MT69_BOTB1</name>
<evidence type="ECO:0000313" key="1">
    <source>
        <dbReference type="EMBL" id="KDQ15067.1"/>
    </source>
</evidence>
<dbReference type="HOGENOM" id="CLU_071881_1_1_1"/>
<keyword evidence="2" id="KW-1185">Reference proteome</keyword>
<protein>
    <recommendedName>
        <fullName evidence="3">Myb/SANT-like domain-containing protein</fullName>
    </recommendedName>
</protein>
<proteinExistence type="predicted"/>
<evidence type="ECO:0008006" key="3">
    <source>
        <dbReference type="Google" id="ProtNLM"/>
    </source>
</evidence>
<sequence>ATAKKAKTEIPHTLPWSDNNSEKTWQFISEMERVSNFKVLFGKTDKKDNTSGETRAGLFKRITEVLWPEYFAIDPTTLCDCTKNKYDSLVKKYKAQVARLQQTGGGVNPNEPKEDEYGFPNPNRYWIAEDGPKEDTPAHAKNLWDDITQKFEFFPRLHRL</sequence>
<reference evidence="2" key="1">
    <citation type="journal article" date="2014" name="Proc. Natl. Acad. Sci. U.S.A.">
        <title>Extensive sampling of basidiomycete genomes demonstrates inadequacy of the white-rot/brown-rot paradigm for wood decay fungi.</title>
        <authorList>
            <person name="Riley R."/>
            <person name="Salamov A.A."/>
            <person name="Brown D.W."/>
            <person name="Nagy L.G."/>
            <person name="Floudas D."/>
            <person name="Held B.W."/>
            <person name="Levasseur A."/>
            <person name="Lombard V."/>
            <person name="Morin E."/>
            <person name="Otillar R."/>
            <person name="Lindquist E.A."/>
            <person name="Sun H."/>
            <person name="LaButti K.M."/>
            <person name="Schmutz J."/>
            <person name="Jabbour D."/>
            <person name="Luo H."/>
            <person name="Baker S.E."/>
            <person name="Pisabarro A.G."/>
            <person name="Walton J.D."/>
            <person name="Blanchette R.A."/>
            <person name="Henrissat B."/>
            <person name="Martin F."/>
            <person name="Cullen D."/>
            <person name="Hibbett D.S."/>
            <person name="Grigoriev I.V."/>
        </authorList>
    </citation>
    <scope>NUCLEOTIDE SEQUENCE [LARGE SCALE GENOMIC DNA]</scope>
    <source>
        <strain evidence="2">FD-172 SS1</strain>
    </source>
</reference>
<feature type="non-terminal residue" evidence="1">
    <location>
        <position position="1"/>
    </location>
</feature>